<dbReference type="Proteomes" id="UP000543030">
    <property type="component" value="Unassembled WGS sequence"/>
</dbReference>
<gene>
    <name evidence="1" type="ORF">HNQ50_003068</name>
</gene>
<dbReference type="AlphaFoldDB" id="A0A840RGZ1"/>
<comment type="caution">
    <text evidence="1">The sequence shown here is derived from an EMBL/GenBank/DDBJ whole genome shotgun (WGS) entry which is preliminary data.</text>
</comment>
<proteinExistence type="predicted"/>
<keyword evidence="2" id="KW-1185">Reference proteome</keyword>
<organism evidence="1 2">
    <name type="scientific">Silvimonas terrae</name>
    <dbReference type="NCBI Taxonomy" id="300266"/>
    <lineage>
        <taxon>Bacteria</taxon>
        <taxon>Pseudomonadati</taxon>
        <taxon>Pseudomonadota</taxon>
        <taxon>Betaproteobacteria</taxon>
        <taxon>Neisseriales</taxon>
        <taxon>Chitinibacteraceae</taxon>
        <taxon>Silvimonas</taxon>
    </lineage>
</organism>
<protein>
    <submittedName>
        <fullName evidence="1">Uncharacterized protein</fullName>
    </submittedName>
</protein>
<accession>A0A840RGZ1</accession>
<sequence>MAISIPFFGKSVELQRNARVNRAATVSKPEAVDGIVMFQKGNKAKVCWGPGNQTVEAVRDLTLIVE</sequence>
<name>A0A840RGZ1_9NEIS</name>
<evidence type="ECO:0000313" key="1">
    <source>
        <dbReference type="EMBL" id="MBB5192327.1"/>
    </source>
</evidence>
<reference evidence="1 2" key="1">
    <citation type="submission" date="2020-08" db="EMBL/GenBank/DDBJ databases">
        <title>Genomic Encyclopedia of Type Strains, Phase IV (KMG-IV): sequencing the most valuable type-strain genomes for metagenomic binning, comparative biology and taxonomic classification.</title>
        <authorList>
            <person name="Goeker M."/>
        </authorList>
    </citation>
    <scope>NUCLEOTIDE SEQUENCE [LARGE SCALE GENOMIC DNA]</scope>
    <source>
        <strain evidence="1 2">DSM 18233</strain>
    </source>
</reference>
<dbReference type="EMBL" id="JACHHN010000006">
    <property type="protein sequence ID" value="MBB5192327.1"/>
    <property type="molecule type" value="Genomic_DNA"/>
</dbReference>
<evidence type="ECO:0000313" key="2">
    <source>
        <dbReference type="Proteomes" id="UP000543030"/>
    </source>
</evidence>
<dbReference type="RefSeq" id="WP_184101999.1">
    <property type="nucleotide sequence ID" value="NZ_JACHHN010000006.1"/>
</dbReference>